<organism evidence="2">
    <name type="scientific">Tetraodon nigroviridis</name>
    <name type="common">Spotted green pufferfish</name>
    <name type="synonym">Chelonodon nigroviridis</name>
    <dbReference type="NCBI Taxonomy" id="99883"/>
    <lineage>
        <taxon>Eukaryota</taxon>
        <taxon>Metazoa</taxon>
        <taxon>Chordata</taxon>
        <taxon>Craniata</taxon>
        <taxon>Vertebrata</taxon>
        <taxon>Euteleostomi</taxon>
        <taxon>Actinopterygii</taxon>
        <taxon>Neopterygii</taxon>
        <taxon>Teleostei</taxon>
        <taxon>Neoteleostei</taxon>
        <taxon>Acanthomorphata</taxon>
        <taxon>Eupercaria</taxon>
        <taxon>Tetraodontiformes</taxon>
        <taxon>Tetradontoidea</taxon>
        <taxon>Tetraodontidae</taxon>
        <taxon>Tetraodon</taxon>
    </lineage>
</organism>
<dbReference type="InterPro" id="IPR029325">
    <property type="entry name" value="ITPR-bd"/>
</dbReference>
<gene>
    <name evidence="2" type="ORF">GSTENG00009447001</name>
</gene>
<dbReference type="OrthoDB" id="6088188at2759"/>
<dbReference type="EMBL" id="CAAE01011274">
    <property type="protein sequence ID" value="CAF93685.1"/>
    <property type="molecule type" value="Genomic_DNA"/>
</dbReference>
<dbReference type="PANTHER" id="PTHR17469:SF14">
    <property type="entry name" value="PROTEIN ITPRID1"/>
    <property type="match status" value="1"/>
</dbReference>
<dbReference type="PANTHER" id="PTHR17469">
    <property type="entry name" value="SPERM SPECIFIC ANTIGEN 2-RELATED"/>
    <property type="match status" value="1"/>
</dbReference>
<reference evidence="2" key="1">
    <citation type="journal article" date="2004" name="Nature">
        <title>Genome duplication in the teleost fish Tetraodon nigroviridis reveals the early vertebrate proto-karyotype.</title>
        <authorList>
            <person name="Jaillon O."/>
            <person name="Aury J.-M."/>
            <person name="Brunet F."/>
            <person name="Petit J.-L."/>
            <person name="Stange-Thomann N."/>
            <person name="Mauceli E."/>
            <person name="Bouneau L."/>
            <person name="Fischer C."/>
            <person name="Ozouf-Costaz C."/>
            <person name="Bernot A."/>
            <person name="Nicaud S."/>
            <person name="Jaffe D."/>
            <person name="Fisher S."/>
            <person name="Lutfalla G."/>
            <person name="Dossat C."/>
            <person name="Segurens B."/>
            <person name="Dasilva C."/>
            <person name="Salanoubat M."/>
            <person name="Levy M."/>
            <person name="Boudet N."/>
            <person name="Castellano S."/>
            <person name="Anthouard V."/>
            <person name="Jubin C."/>
            <person name="Castelli V."/>
            <person name="Katinka M."/>
            <person name="Vacherie B."/>
            <person name="Biemont C."/>
            <person name="Skalli Z."/>
            <person name="Cattolico L."/>
            <person name="Poulain J."/>
            <person name="De Berardinis V."/>
            <person name="Cruaud C."/>
            <person name="Duprat S."/>
            <person name="Brottier P."/>
            <person name="Coutanceau J.-P."/>
            <person name="Gouzy J."/>
            <person name="Parra G."/>
            <person name="Lardier G."/>
            <person name="Chapple C."/>
            <person name="McKernan K.J."/>
            <person name="McEwan P."/>
            <person name="Bosak S."/>
            <person name="Kellis M."/>
            <person name="Volff J.-N."/>
            <person name="Guigo R."/>
            <person name="Zody M.C."/>
            <person name="Mesirov J."/>
            <person name="Lindblad-Toh K."/>
            <person name="Birren B."/>
            <person name="Nusbaum C."/>
            <person name="Kahn D."/>
            <person name="Robinson-Rechavi M."/>
            <person name="Laudet V."/>
            <person name="Schachter V."/>
            <person name="Quetier F."/>
            <person name="Saurin W."/>
            <person name="Scarpelli C."/>
            <person name="Wincker P."/>
            <person name="Lander E.S."/>
            <person name="Weissenbach J."/>
            <person name="Roest Crollius H."/>
        </authorList>
    </citation>
    <scope>NUCLEOTIDE SEQUENCE [LARGE SCALE GENOMIC DNA]</scope>
</reference>
<dbReference type="AlphaFoldDB" id="Q4T097"/>
<feature type="domain" description="ITPR-interacting" evidence="1">
    <location>
        <begin position="1"/>
        <end position="64"/>
    </location>
</feature>
<dbReference type="InterPro" id="IPR043444">
    <property type="entry name" value="TESPA1-like"/>
</dbReference>
<name>Q4T097_TETNG</name>
<evidence type="ECO:0000313" key="2">
    <source>
        <dbReference type="EMBL" id="CAF93685.1"/>
    </source>
</evidence>
<evidence type="ECO:0000259" key="1">
    <source>
        <dbReference type="SMART" id="SM01257"/>
    </source>
</evidence>
<dbReference type="GO" id="GO:0005102">
    <property type="term" value="F:signaling receptor binding"/>
    <property type="evidence" value="ECO:0007669"/>
    <property type="project" value="InterPro"/>
</dbReference>
<feature type="non-terminal residue" evidence="2">
    <location>
        <position position="1"/>
    </location>
</feature>
<proteinExistence type="predicted"/>
<protein>
    <submittedName>
        <fullName evidence="2">(spotted green pufferfish) hypothetical protein</fullName>
    </submittedName>
</protein>
<dbReference type="Pfam" id="PF14722">
    <property type="entry name" value="KRAP_IP3R_bind"/>
    <property type="match status" value="1"/>
</dbReference>
<reference evidence="2" key="2">
    <citation type="submission" date="2004-02" db="EMBL/GenBank/DDBJ databases">
        <authorList>
            <consortium name="Genoscope"/>
            <consortium name="Whitehead Institute Centre for Genome Research"/>
        </authorList>
    </citation>
    <scope>NUCLEOTIDE SEQUENCE</scope>
</reference>
<comment type="caution">
    <text evidence="2">The sequence shown here is derived from an EMBL/GenBank/DDBJ whole genome shotgun (WGS) entry which is preliminary data.</text>
</comment>
<dbReference type="SMART" id="SM01257">
    <property type="entry name" value="KRAP_IP3R_bind"/>
    <property type="match status" value="1"/>
</dbReference>
<dbReference type="KEGG" id="tng:GSTEN00009447G001"/>
<sequence length="75" mass="8499">LWKEDPEELLLDLGFGADEADLSGRIPARFLNHPSQARGMNLHVFLEAQKTRLDLENPDVSGRCMIIKCIFVIFS</sequence>
<accession>Q4T097</accession>